<reference evidence="7 8" key="1">
    <citation type="submission" date="2024-01" db="EMBL/GenBank/DDBJ databases">
        <authorList>
            <consortium name="Genoscope - CEA"/>
            <person name="William W."/>
        </authorList>
    </citation>
    <scope>NUCLEOTIDE SEQUENCE [LARGE SCALE GENOMIC DNA]</scope>
    <source>
        <strain evidence="7 8">29B2s-10</strain>
    </source>
</reference>
<feature type="compositionally biased region" description="Low complexity" evidence="5">
    <location>
        <begin position="358"/>
        <end position="396"/>
    </location>
</feature>
<feature type="chain" id="PRO_5045980796" evidence="6">
    <location>
        <begin position="20"/>
        <end position="468"/>
    </location>
</feature>
<keyword evidence="2" id="KW-0134">Cell wall</keyword>
<keyword evidence="8" id="KW-1185">Reference proteome</keyword>
<evidence type="ECO:0000256" key="2">
    <source>
        <dbReference type="ARBA" id="ARBA00022512"/>
    </source>
</evidence>
<sequence length="468" mass="47956">MVSFKSIAVASAVAGVVVAKDVACLVNGAQVAVVDLDTGDCPFTIPASFPAKWDFTSPEDYSAEFYYTTANAKKYFTDIVNAGKVISAPASAFYGKGSVPIFQVIDSKTPASNSTAAIRKRLMKEESLLPRDAASSFAATLEGLEGVEQKGLDVAVVDLSDVTSTASTSSAAATTDASDLTSTVTDKHTTIVTITSCSDNKCHETTVPATPSLVTVTTDDVVTVSTTWCPVSEDSTATVTDKHTTIVTITSCSDNKCHETTVPATPSLVTVTTDEVVTVSTTWCPVTEAPAASTATPATEGPDVTATEYSTTLVTITSCSDNKCHETTVPATPSLVTVTTDDVVTVSTTWCPVTEAPATTTATPATEAPAVTTATPETEAPAVTTATPATEAETATDSTSTVYITATTNGKTTVYPTTVPHKSTLASSTVAPSSTGAAPVTIPASDNGARATKASLLAFIAIPLAYFL</sequence>
<evidence type="ECO:0000313" key="7">
    <source>
        <dbReference type="EMBL" id="CAK7897396.1"/>
    </source>
</evidence>
<evidence type="ECO:0000256" key="5">
    <source>
        <dbReference type="SAM" id="MobiDB-lite"/>
    </source>
</evidence>
<comment type="subcellular location">
    <subcellularLocation>
        <location evidence="1">Secreted</location>
        <location evidence="1">Cell wall</location>
    </subcellularLocation>
</comment>
<keyword evidence="3 6" id="KW-0732">Signal</keyword>
<name>A0ABP0E7U7_9ASCO</name>
<keyword evidence="4" id="KW-0325">Glycoprotein</keyword>
<feature type="signal peptide" evidence="6">
    <location>
        <begin position="1"/>
        <end position="19"/>
    </location>
</feature>
<evidence type="ECO:0000256" key="4">
    <source>
        <dbReference type="ARBA" id="ARBA00023180"/>
    </source>
</evidence>
<dbReference type="EMBL" id="OZ004254">
    <property type="protein sequence ID" value="CAK7897396.1"/>
    <property type="molecule type" value="Genomic_DNA"/>
</dbReference>
<keyword evidence="2" id="KW-0964">Secreted</keyword>
<dbReference type="Proteomes" id="UP001497600">
    <property type="component" value="Chromosome B"/>
</dbReference>
<proteinExistence type="predicted"/>
<protein>
    <submittedName>
        <fullName evidence="7">Yeast-form wall Protein 1</fullName>
    </submittedName>
</protein>
<accession>A0ABP0E7U7</accession>
<organism evidence="7 8">
    <name type="scientific">[Candida] anglica</name>
    <dbReference type="NCBI Taxonomy" id="148631"/>
    <lineage>
        <taxon>Eukaryota</taxon>
        <taxon>Fungi</taxon>
        <taxon>Dikarya</taxon>
        <taxon>Ascomycota</taxon>
        <taxon>Saccharomycotina</taxon>
        <taxon>Pichiomycetes</taxon>
        <taxon>Debaryomycetaceae</taxon>
        <taxon>Kurtzmaniella</taxon>
    </lineage>
</organism>
<evidence type="ECO:0000256" key="6">
    <source>
        <dbReference type="SAM" id="SignalP"/>
    </source>
</evidence>
<feature type="region of interest" description="Disordered" evidence="5">
    <location>
        <begin position="358"/>
        <end position="398"/>
    </location>
</feature>
<evidence type="ECO:0000256" key="3">
    <source>
        <dbReference type="ARBA" id="ARBA00022729"/>
    </source>
</evidence>
<evidence type="ECO:0000313" key="8">
    <source>
        <dbReference type="Proteomes" id="UP001497600"/>
    </source>
</evidence>
<evidence type="ECO:0000256" key="1">
    <source>
        <dbReference type="ARBA" id="ARBA00004191"/>
    </source>
</evidence>
<dbReference type="Pfam" id="PF13928">
    <property type="entry name" value="Flocculin_t3"/>
    <property type="match status" value="3"/>
</dbReference>
<gene>
    <name evidence="7" type="primary">YWP1</name>
    <name evidence="7" type="ORF">CAAN4_B09560</name>
</gene>
<dbReference type="InterPro" id="IPR025928">
    <property type="entry name" value="Flocculin_t3_rpt"/>
</dbReference>